<evidence type="ECO:0000313" key="6">
    <source>
        <dbReference type="Proteomes" id="UP001293254"/>
    </source>
</evidence>
<keyword evidence="1" id="KW-0112">Calmodulin-binding</keyword>
<dbReference type="PANTHER" id="PTHR32295">
    <property type="entry name" value="IQ-DOMAIN 5-RELATED"/>
    <property type="match status" value="1"/>
</dbReference>
<dbReference type="InterPro" id="IPR000048">
    <property type="entry name" value="IQ_motif_EF-hand-BS"/>
</dbReference>
<proteinExistence type="inferred from homology"/>
<feature type="region of interest" description="Disordered" evidence="4">
    <location>
        <begin position="197"/>
        <end position="220"/>
    </location>
</feature>
<comment type="similarity">
    <text evidence="2">Belongs to the IQD family.</text>
</comment>
<evidence type="ECO:0000256" key="2">
    <source>
        <dbReference type="ARBA" id="ARBA00024341"/>
    </source>
</evidence>
<dbReference type="GO" id="GO:0005516">
    <property type="term" value="F:calmodulin binding"/>
    <property type="evidence" value="ECO:0007669"/>
    <property type="project" value="UniProtKB-KW"/>
</dbReference>
<sequence length="220" mass="24275">MGKPTASCFRIISCGSDSVNHDDFQSLQSKASSNRYGWSFRKRYAGHRVLTNSIISESLSSANKESPEGTAVNCPVQPNLTVPLKTSVMQQTEEKNKLCAQSDLDLSDVIASREDHLRSDAILDESSIIVIQAAIRRYLAQRVLLKQKKITKLQAAVRGHLVRRQAVGTLQCVQAIVKMQTLVRARRARLLVEGSGNFEKQNENGGKDNLNPTPLVTTLS</sequence>
<dbReference type="PANTHER" id="PTHR32295:SF154">
    <property type="entry name" value="PROTEIN IQ-DOMAIN 32"/>
    <property type="match status" value="1"/>
</dbReference>
<name>A0AAE1YQ99_9LAMI</name>
<gene>
    <name evidence="5" type="ORF">Salat_0622200</name>
</gene>
<keyword evidence="6" id="KW-1185">Reference proteome</keyword>
<evidence type="ECO:0000256" key="1">
    <source>
        <dbReference type="ARBA" id="ARBA00022860"/>
    </source>
</evidence>
<dbReference type="SMART" id="SM00015">
    <property type="entry name" value="IQ"/>
    <property type="match status" value="3"/>
</dbReference>
<dbReference type="Pfam" id="PF00612">
    <property type="entry name" value="IQ"/>
    <property type="match status" value="2"/>
</dbReference>
<comment type="function">
    <text evidence="3">May be involved in cooperative interactions with calmodulins or calmodulin-like proteins. Recruits calmodulin proteins to microtubules, thus being a potential scaffold in cellular signaling and trafficking. May associate with nucleic acids and regulate gene expression at the transcriptional or post-transcriptional level.</text>
</comment>
<dbReference type="Gene3D" id="1.20.5.190">
    <property type="match status" value="1"/>
</dbReference>
<dbReference type="AlphaFoldDB" id="A0AAE1YQ99"/>
<feature type="compositionally biased region" description="Polar residues" evidence="4">
    <location>
        <begin position="210"/>
        <end position="220"/>
    </location>
</feature>
<evidence type="ECO:0000256" key="4">
    <source>
        <dbReference type="SAM" id="MobiDB-lite"/>
    </source>
</evidence>
<organism evidence="5 6">
    <name type="scientific">Sesamum alatum</name>
    <dbReference type="NCBI Taxonomy" id="300844"/>
    <lineage>
        <taxon>Eukaryota</taxon>
        <taxon>Viridiplantae</taxon>
        <taxon>Streptophyta</taxon>
        <taxon>Embryophyta</taxon>
        <taxon>Tracheophyta</taxon>
        <taxon>Spermatophyta</taxon>
        <taxon>Magnoliopsida</taxon>
        <taxon>eudicotyledons</taxon>
        <taxon>Gunneridae</taxon>
        <taxon>Pentapetalae</taxon>
        <taxon>asterids</taxon>
        <taxon>lamiids</taxon>
        <taxon>Lamiales</taxon>
        <taxon>Pedaliaceae</taxon>
        <taxon>Sesamum</taxon>
    </lineage>
</organism>
<protein>
    <submittedName>
        <fullName evidence="5">Protein IQ-DOMAIN 32</fullName>
    </submittedName>
</protein>
<comment type="caution">
    <text evidence="5">The sequence shown here is derived from an EMBL/GenBank/DDBJ whole genome shotgun (WGS) entry which is preliminary data.</text>
</comment>
<dbReference type="InterPro" id="IPR027417">
    <property type="entry name" value="P-loop_NTPase"/>
</dbReference>
<accession>A0AAE1YQ99</accession>
<dbReference type="SUPFAM" id="SSF52540">
    <property type="entry name" value="P-loop containing nucleoside triphosphate hydrolases"/>
    <property type="match status" value="1"/>
</dbReference>
<reference evidence="5" key="1">
    <citation type="submission" date="2020-06" db="EMBL/GenBank/DDBJ databases">
        <authorList>
            <person name="Li T."/>
            <person name="Hu X."/>
            <person name="Zhang T."/>
            <person name="Song X."/>
            <person name="Zhang H."/>
            <person name="Dai N."/>
            <person name="Sheng W."/>
            <person name="Hou X."/>
            <person name="Wei L."/>
        </authorList>
    </citation>
    <scope>NUCLEOTIDE SEQUENCE</scope>
    <source>
        <strain evidence="5">3651</strain>
        <tissue evidence="5">Leaf</tissue>
    </source>
</reference>
<dbReference type="Proteomes" id="UP001293254">
    <property type="component" value="Unassembled WGS sequence"/>
</dbReference>
<evidence type="ECO:0000313" key="5">
    <source>
        <dbReference type="EMBL" id="KAK4434594.1"/>
    </source>
</evidence>
<evidence type="ECO:0000256" key="3">
    <source>
        <dbReference type="ARBA" id="ARBA00045534"/>
    </source>
</evidence>
<dbReference type="EMBL" id="JACGWO010000002">
    <property type="protein sequence ID" value="KAK4434594.1"/>
    <property type="molecule type" value="Genomic_DNA"/>
</dbReference>
<dbReference type="PROSITE" id="PS50096">
    <property type="entry name" value="IQ"/>
    <property type="match status" value="2"/>
</dbReference>
<reference evidence="5" key="2">
    <citation type="journal article" date="2024" name="Plant">
        <title>Genomic evolution and insights into agronomic trait innovations of Sesamum species.</title>
        <authorList>
            <person name="Miao H."/>
            <person name="Wang L."/>
            <person name="Qu L."/>
            <person name="Liu H."/>
            <person name="Sun Y."/>
            <person name="Le M."/>
            <person name="Wang Q."/>
            <person name="Wei S."/>
            <person name="Zheng Y."/>
            <person name="Lin W."/>
            <person name="Duan Y."/>
            <person name="Cao H."/>
            <person name="Xiong S."/>
            <person name="Wang X."/>
            <person name="Wei L."/>
            <person name="Li C."/>
            <person name="Ma Q."/>
            <person name="Ju M."/>
            <person name="Zhao R."/>
            <person name="Li G."/>
            <person name="Mu C."/>
            <person name="Tian Q."/>
            <person name="Mei H."/>
            <person name="Zhang T."/>
            <person name="Gao T."/>
            <person name="Zhang H."/>
        </authorList>
    </citation>
    <scope>NUCLEOTIDE SEQUENCE</scope>
    <source>
        <strain evidence="5">3651</strain>
    </source>
</reference>